<reference evidence="3 4" key="1">
    <citation type="journal article" date="2017" name="BMC Genomics">
        <title>Comparative genomic and phylogenomic analyses of the Bifidobacteriaceae family.</title>
        <authorList>
            <person name="Lugli G.A."/>
            <person name="Milani C."/>
            <person name="Turroni F."/>
            <person name="Duranti S."/>
            <person name="Mancabelli L."/>
            <person name="Mangifesta M."/>
            <person name="Ferrario C."/>
            <person name="Modesto M."/>
            <person name="Mattarelli P."/>
            <person name="Jiri K."/>
            <person name="van Sinderen D."/>
            <person name="Ventura M."/>
        </authorList>
    </citation>
    <scope>NUCLEOTIDE SEQUENCE [LARGE SCALE GENOMIC DNA]</scope>
    <source>
        <strain evidence="3 4">DSM 100202</strain>
    </source>
</reference>
<feature type="domain" description="GNAT-like C-terminal" evidence="2">
    <location>
        <begin position="145"/>
        <end position="291"/>
    </location>
</feature>
<dbReference type="Pfam" id="PF18164">
    <property type="entry name" value="GNAT_C"/>
    <property type="match status" value="1"/>
</dbReference>
<protein>
    <recommendedName>
        <fullName evidence="5">Acyltransferase</fullName>
    </recommendedName>
</protein>
<feature type="domain" description="N-acyltransferase N-terminal" evidence="1">
    <location>
        <begin position="19"/>
        <end position="142"/>
    </location>
</feature>
<dbReference type="EMBL" id="MWWY01000040">
    <property type="protein sequence ID" value="OZG63218.1"/>
    <property type="molecule type" value="Genomic_DNA"/>
</dbReference>
<evidence type="ECO:0000259" key="1">
    <source>
        <dbReference type="Pfam" id="PF18082"/>
    </source>
</evidence>
<organism evidence="3 4">
    <name type="scientific">Bifidobacterium hapali</name>
    <dbReference type="NCBI Taxonomy" id="1630172"/>
    <lineage>
        <taxon>Bacteria</taxon>
        <taxon>Bacillati</taxon>
        <taxon>Actinomycetota</taxon>
        <taxon>Actinomycetes</taxon>
        <taxon>Bifidobacteriales</taxon>
        <taxon>Bifidobacteriaceae</taxon>
        <taxon>Bifidobacterium</taxon>
    </lineage>
</organism>
<gene>
    <name evidence="3" type="ORF">BHAP_1926</name>
</gene>
<evidence type="ECO:0000259" key="2">
    <source>
        <dbReference type="Pfam" id="PF18164"/>
    </source>
</evidence>
<keyword evidence="4" id="KW-1185">Reference proteome</keyword>
<dbReference type="InterPro" id="IPR041273">
    <property type="entry name" value="NAT_N"/>
</dbReference>
<dbReference type="Gene3D" id="3.40.630.120">
    <property type="match status" value="1"/>
</dbReference>
<comment type="caution">
    <text evidence="3">The sequence shown here is derived from an EMBL/GenBank/DDBJ whole genome shotgun (WGS) entry which is preliminary data.</text>
</comment>
<dbReference type="OrthoDB" id="3229305at2"/>
<dbReference type="RefSeq" id="WP_094730475.1">
    <property type="nucleotide sequence ID" value="NZ_MWWY01000040.1"/>
</dbReference>
<evidence type="ECO:0008006" key="5">
    <source>
        <dbReference type="Google" id="ProtNLM"/>
    </source>
</evidence>
<dbReference type="AlphaFoldDB" id="A0A261FVR7"/>
<dbReference type="Pfam" id="PF18082">
    <property type="entry name" value="NAT_N"/>
    <property type="match status" value="1"/>
</dbReference>
<sequence length="292" mass="33342">MQDRIDSGITVSITTLTVAQVAERIDLQAEVRDELQRIDESGETLTDEGKEAVRGLADPQQCCESWTSLKTVLGDDPDGWHMLYWMLFAAGQYTFPEYCRIGIPDNVFDATMACFTRFIGEHRVSYGRYGFDRDFWTYRQLSARLFRLGELEFELAEGDNVPAVAGTPRVVNMHIPSDARIDPDHCDQSIARSRSFFARFFPDWVGLPYMCESWLLSPALEQLLPENSHILGFQHRFAILETNPDASDWREWVFQRSSAPLEDLPERTSLQRNMKQFLLSGGKVGTGTGRLR</sequence>
<dbReference type="Proteomes" id="UP000216074">
    <property type="component" value="Unassembled WGS sequence"/>
</dbReference>
<accession>A0A261FVR7</accession>
<evidence type="ECO:0000313" key="4">
    <source>
        <dbReference type="Proteomes" id="UP000216074"/>
    </source>
</evidence>
<evidence type="ECO:0000313" key="3">
    <source>
        <dbReference type="EMBL" id="OZG63218.1"/>
    </source>
</evidence>
<dbReference type="InterPro" id="IPR041644">
    <property type="entry name" value="GNAT_C"/>
</dbReference>
<proteinExistence type="predicted"/>
<name>A0A261FVR7_9BIFI</name>